<evidence type="ECO:0000313" key="2">
    <source>
        <dbReference type="Proteomes" id="UP000192042"/>
    </source>
</evidence>
<dbReference type="AlphaFoldDB" id="A0A1W1I6W1"/>
<protein>
    <recommendedName>
        <fullName evidence="3">Lipoprotein</fullName>
    </recommendedName>
</protein>
<accession>A0A1W1I6W1</accession>
<sequence length="193" mass="21853">MREAQSTRMPGAMMALGSMVAVLTLTACESTPKWVKTGVYTGSDAKAFYSTGEVMGIRNEPLAWDVAENRARAQMVKILSTYTAYLMRDYAASTVGSDFKRTAEEQHVEEATKTFAAATLNGVRPVDRYKDEKKGIYYVVVKMELEDVKDMIVQSKELNGQMRDYVRKNADRAFERLEKEEQKREAPVQKPKE</sequence>
<evidence type="ECO:0008006" key="3">
    <source>
        <dbReference type="Google" id="ProtNLM"/>
    </source>
</evidence>
<dbReference type="EMBL" id="LT828648">
    <property type="protein sequence ID" value="SLM48734.1"/>
    <property type="molecule type" value="Genomic_DNA"/>
</dbReference>
<dbReference type="KEGG" id="nja:NSJP_2567"/>
<gene>
    <name evidence="1" type="ORF">NSJP_2567</name>
</gene>
<dbReference type="Proteomes" id="UP000192042">
    <property type="component" value="Chromosome I"/>
</dbReference>
<dbReference type="STRING" id="1325564.NSJP_2567"/>
<reference evidence="1 2" key="1">
    <citation type="submission" date="2017-03" db="EMBL/GenBank/DDBJ databases">
        <authorList>
            <person name="Afonso C.L."/>
            <person name="Miller P.J."/>
            <person name="Scott M.A."/>
            <person name="Spackman E."/>
            <person name="Goraichik I."/>
            <person name="Dimitrov K.M."/>
            <person name="Suarez D.L."/>
            <person name="Swayne D.E."/>
        </authorList>
    </citation>
    <scope>NUCLEOTIDE SEQUENCE [LARGE SCALE GENOMIC DNA]</scope>
    <source>
        <strain evidence="1">Genome sequencing of Nitrospira japonica strain NJ11</strain>
    </source>
</reference>
<name>A0A1W1I6W1_9BACT</name>
<evidence type="ECO:0000313" key="1">
    <source>
        <dbReference type="EMBL" id="SLM48734.1"/>
    </source>
</evidence>
<organism evidence="1 2">
    <name type="scientific">Nitrospira japonica</name>
    <dbReference type="NCBI Taxonomy" id="1325564"/>
    <lineage>
        <taxon>Bacteria</taxon>
        <taxon>Pseudomonadati</taxon>
        <taxon>Nitrospirota</taxon>
        <taxon>Nitrospiria</taxon>
        <taxon>Nitrospirales</taxon>
        <taxon>Nitrospiraceae</taxon>
        <taxon>Nitrospira</taxon>
    </lineage>
</organism>
<dbReference type="RefSeq" id="WP_080887073.1">
    <property type="nucleotide sequence ID" value="NZ_LT828648.1"/>
</dbReference>
<keyword evidence="2" id="KW-1185">Reference proteome</keyword>
<dbReference type="PROSITE" id="PS51257">
    <property type="entry name" value="PROKAR_LIPOPROTEIN"/>
    <property type="match status" value="1"/>
</dbReference>
<proteinExistence type="predicted"/>